<proteinExistence type="inferred from homology"/>
<feature type="coiled-coil region" evidence="2">
    <location>
        <begin position="121"/>
        <end position="155"/>
    </location>
</feature>
<comment type="caution">
    <text evidence="6">The sequence shown here is derived from an EMBL/GenBank/DDBJ whole genome shotgun (WGS) entry which is preliminary data.</text>
</comment>
<feature type="region of interest" description="Disordered" evidence="3">
    <location>
        <begin position="1"/>
        <end position="25"/>
    </location>
</feature>
<dbReference type="Proteomes" id="UP001386955">
    <property type="component" value="Unassembled WGS sequence"/>
</dbReference>
<gene>
    <name evidence="6" type="ORF">VNO78_25285</name>
</gene>
<dbReference type="InterPro" id="IPR005518">
    <property type="entry name" value="Remorin_N"/>
</dbReference>
<dbReference type="Pfam" id="PF03766">
    <property type="entry name" value="Remorin_N"/>
    <property type="match status" value="1"/>
</dbReference>
<sequence>MAELQTKAEPVSVPAPAPAPAPALVVSDPPLAEAPLLDKKAVAALPPPPAEETKALAVVEKVKENDKAPEPVKKVTGGSLDRDIALAEIEKEKKLSTVKAWEESEKAKAENKAQKQLSAVAAWENSKKAALEAKLKEIEEQLENKKAEYGEKMKNKIALVHKQAEEKRAMVEAKRGEEILKAEEIAAKHRATGTTPKKAFGCF</sequence>
<dbReference type="EMBL" id="JAYMYS010000006">
    <property type="protein sequence ID" value="KAK7389988.1"/>
    <property type="molecule type" value="Genomic_DNA"/>
</dbReference>
<evidence type="ECO:0000256" key="1">
    <source>
        <dbReference type="ARBA" id="ARBA00005711"/>
    </source>
</evidence>
<evidence type="ECO:0000259" key="5">
    <source>
        <dbReference type="Pfam" id="PF03766"/>
    </source>
</evidence>
<evidence type="ECO:0000256" key="2">
    <source>
        <dbReference type="SAM" id="Coils"/>
    </source>
</evidence>
<keyword evidence="2" id="KW-0175">Coiled coil</keyword>
<dbReference type="PANTHER" id="PTHR31775:SF44">
    <property type="entry name" value="CARBOXY-TERMINAL REGION REMORIN"/>
    <property type="match status" value="1"/>
</dbReference>
<dbReference type="InterPro" id="IPR005516">
    <property type="entry name" value="Remorin_C"/>
</dbReference>
<keyword evidence="7" id="KW-1185">Reference proteome</keyword>
<evidence type="ECO:0000256" key="3">
    <source>
        <dbReference type="SAM" id="MobiDB-lite"/>
    </source>
</evidence>
<feature type="domain" description="Remorin N-terminal" evidence="5">
    <location>
        <begin position="40"/>
        <end position="89"/>
    </location>
</feature>
<dbReference type="AlphaFoldDB" id="A0AAN9S9U7"/>
<organism evidence="6 7">
    <name type="scientific">Psophocarpus tetragonolobus</name>
    <name type="common">Winged bean</name>
    <name type="synonym">Dolichos tetragonolobus</name>
    <dbReference type="NCBI Taxonomy" id="3891"/>
    <lineage>
        <taxon>Eukaryota</taxon>
        <taxon>Viridiplantae</taxon>
        <taxon>Streptophyta</taxon>
        <taxon>Embryophyta</taxon>
        <taxon>Tracheophyta</taxon>
        <taxon>Spermatophyta</taxon>
        <taxon>Magnoliopsida</taxon>
        <taxon>eudicotyledons</taxon>
        <taxon>Gunneridae</taxon>
        <taxon>Pentapetalae</taxon>
        <taxon>rosids</taxon>
        <taxon>fabids</taxon>
        <taxon>Fabales</taxon>
        <taxon>Fabaceae</taxon>
        <taxon>Papilionoideae</taxon>
        <taxon>50 kb inversion clade</taxon>
        <taxon>NPAAA clade</taxon>
        <taxon>indigoferoid/millettioid clade</taxon>
        <taxon>Phaseoleae</taxon>
        <taxon>Psophocarpus</taxon>
    </lineage>
</organism>
<protein>
    <recommendedName>
        <fullName evidence="8">Remorin</fullName>
    </recommendedName>
</protein>
<reference evidence="6 7" key="1">
    <citation type="submission" date="2024-01" db="EMBL/GenBank/DDBJ databases">
        <title>The genomes of 5 underutilized Papilionoideae crops provide insights into root nodulation and disease resistanc.</title>
        <authorList>
            <person name="Jiang F."/>
        </authorList>
    </citation>
    <scope>NUCLEOTIDE SEQUENCE [LARGE SCALE GENOMIC DNA]</scope>
    <source>
        <strain evidence="6">DUOXIRENSHENG_FW03</strain>
        <tissue evidence="6">Leaves</tissue>
    </source>
</reference>
<evidence type="ECO:0000259" key="4">
    <source>
        <dbReference type="Pfam" id="PF03763"/>
    </source>
</evidence>
<dbReference type="Pfam" id="PF03763">
    <property type="entry name" value="Remorin_C"/>
    <property type="match status" value="1"/>
</dbReference>
<comment type="similarity">
    <text evidence="1">Belongs to the remorin family.</text>
</comment>
<evidence type="ECO:0008006" key="8">
    <source>
        <dbReference type="Google" id="ProtNLM"/>
    </source>
</evidence>
<feature type="domain" description="Remorin C-terminal" evidence="4">
    <location>
        <begin position="93"/>
        <end position="198"/>
    </location>
</feature>
<name>A0AAN9S9U7_PSOTE</name>
<evidence type="ECO:0000313" key="7">
    <source>
        <dbReference type="Proteomes" id="UP001386955"/>
    </source>
</evidence>
<accession>A0AAN9S9U7</accession>
<evidence type="ECO:0000313" key="6">
    <source>
        <dbReference type="EMBL" id="KAK7389988.1"/>
    </source>
</evidence>
<dbReference type="PANTHER" id="PTHR31775">
    <property type="entry name" value="OS02G0117200 PROTEIN"/>
    <property type="match status" value="1"/>
</dbReference>